<dbReference type="EMBL" id="BLAY01000299">
    <property type="protein sequence ID" value="GET44153.1"/>
    <property type="molecule type" value="Genomic_DNA"/>
</dbReference>
<comment type="caution">
    <text evidence="1">The sequence shown here is derived from an EMBL/GenBank/DDBJ whole genome shotgun (WGS) entry which is preliminary data.</text>
</comment>
<proteinExistence type="predicted"/>
<gene>
    <name evidence="1" type="ORF">MiSe_89790</name>
</gene>
<keyword evidence="2" id="KW-1185">Reference proteome</keyword>
<reference evidence="1" key="1">
    <citation type="submission" date="2019-10" db="EMBL/GenBank/DDBJ databases">
        <title>Draft genome sequece of Microseira wollei NIES-4236.</title>
        <authorList>
            <person name="Yamaguchi H."/>
            <person name="Suzuki S."/>
            <person name="Kawachi M."/>
        </authorList>
    </citation>
    <scope>NUCLEOTIDE SEQUENCE</scope>
    <source>
        <strain evidence="1">NIES-4236</strain>
    </source>
</reference>
<dbReference type="Proteomes" id="UP001050975">
    <property type="component" value="Unassembled WGS sequence"/>
</dbReference>
<evidence type="ECO:0000313" key="1">
    <source>
        <dbReference type="EMBL" id="GET44153.1"/>
    </source>
</evidence>
<evidence type="ECO:0000313" key="2">
    <source>
        <dbReference type="Proteomes" id="UP001050975"/>
    </source>
</evidence>
<protein>
    <submittedName>
        <fullName evidence="1">Uncharacterized protein</fullName>
    </submittedName>
</protein>
<organism evidence="1 2">
    <name type="scientific">Microseira wollei NIES-4236</name>
    <dbReference type="NCBI Taxonomy" id="2530354"/>
    <lineage>
        <taxon>Bacteria</taxon>
        <taxon>Bacillati</taxon>
        <taxon>Cyanobacteriota</taxon>
        <taxon>Cyanophyceae</taxon>
        <taxon>Oscillatoriophycideae</taxon>
        <taxon>Aerosakkonematales</taxon>
        <taxon>Aerosakkonemataceae</taxon>
        <taxon>Microseira</taxon>
    </lineage>
</organism>
<name>A0AAV3XN71_9CYAN</name>
<dbReference type="RefSeq" id="WP_226593702.1">
    <property type="nucleotide sequence ID" value="NZ_BLAY01000299.1"/>
</dbReference>
<accession>A0AAV3XN71</accession>
<sequence>MPVEMNSEIINETSNSAYRSLLNSKLISIGYRQSAASGNEAVFSRDAPHSPSPKDRAYLKYLVAPPSGTTIKIQLWQGDGCDGLTLLPNASC</sequence>
<dbReference type="AlphaFoldDB" id="A0AAV3XN71"/>